<evidence type="ECO:0000256" key="3">
    <source>
        <dbReference type="ARBA" id="ARBA00022827"/>
    </source>
</evidence>
<reference evidence="8 9" key="1">
    <citation type="submission" date="2019-03" db="EMBL/GenBank/DDBJ databases">
        <title>Genomic Encyclopedia of Type Strains, Phase IV (KMG-IV): sequencing the most valuable type-strain genomes for metagenomic binning, comparative biology and taxonomic classification.</title>
        <authorList>
            <person name="Goeker M."/>
        </authorList>
    </citation>
    <scope>NUCLEOTIDE SEQUENCE [LARGE SCALE GENOMIC DNA]</scope>
    <source>
        <strain evidence="8 9">DSM 28697</strain>
    </source>
</reference>
<evidence type="ECO:0000256" key="2">
    <source>
        <dbReference type="ARBA" id="ARBA00022630"/>
    </source>
</evidence>
<feature type="binding site" evidence="6">
    <location>
        <position position="36"/>
    </location>
    <ligand>
        <name>FAD</name>
        <dbReference type="ChEBI" id="CHEBI:57692"/>
    </ligand>
</feature>
<evidence type="ECO:0000256" key="6">
    <source>
        <dbReference type="HAMAP-Rule" id="MF_01685"/>
    </source>
</evidence>
<keyword evidence="9" id="KW-1185">Reference proteome</keyword>
<dbReference type="InterPro" id="IPR050097">
    <property type="entry name" value="Ferredoxin-NADP_redctase_2"/>
</dbReference>
<accession>A0A4R6U4K2</accession>
<dbReference type="OrthoDB" id="9806179at2"/>
<evidence type="ECO:0000256" key="5">
    <source>
        <dbReference type="ARBA" id="ARBA00023002"/>
    </source>
</evidence>
<dbReference type="GO" id="GO:0050660">
    <property type="term" value="F:flavin adenine dinucleotide binding"/>
    <property type="evidence" value="ECO:0007669"/>
    <property type="project" value="UniProtKB-UniRule"/>
</dbReference>
<dbReference type="GO" id="GO:0050661">
    <property type="term" value="F:NADP binding"/>
    <property type="evidence" value="ECO:0007669"/>
    <property type="project" value="UniProtKB-UniRule"/>
</dbReference>
<gene>
    <name evidence="8" type="ORF">EV213_10479</name>
</gene>
<feature type="binding site" evidence="6">
    <location>
        <position position="326"/>
    </location>
    <ligand>
        <name>FAD</name>
        <dbReference type="ChEBI" id="CHEBI:57692"/>
    </ligand>
</feature>
<evidence type="ECO:0000259" key="7">
    <source>
        <dbReference type="Pfam" id="PF07992"/>
    </source>
</evidence>
<dbReference type="Gene3D" id="3.50.50.60">
    <property type="entry name" value="FAD/NAD(P)-binding domain"/>
    <property type="match status" value="2"/>
</dbReference>
<keyword evidence="4 6" id="KW-0521">NADP</keyword>
<comment type="similarity">
    <text evidence="6">Belongs to the ferredoxin--NADP reductase type 2 family.</text>
</comment>
<dbReference type="PANTHER" id="PTHR48105">
    <property type="entry name" value="THIOREDOXIN REDUCTASE 1-RELATED-RELATED"/>
    <property type="match status" value="1"/>
</dbReference>
<dbReference type="EC" id="1.18.1.2" evidence="6"/>
<feature type="binding site" evidence="6">
    <location>
        <position position="285"/>
    </location>
    <ligand>
        <name>FAD</name>
        <dbReference type="ChEBI" id="CHEBI:57692"/>
    </ligand>
</feature>
<sequence length="346" mass="38517">MSQPELYDVTIIGGGPAGLYSAFYCGMRDMKTKIIEHNDRLGGKVLLYQEKMIWDIGGMTPLNGEQLVENLIQQANTFDPTFVFKQRIQYMERLENGHIRLTAETGEVHESKTVIIAAGSGVLVQRKLEIEGAEKYEVSNLHYTVTSLEQFKGKRVLISGGGDSAVDWANEIAPIAESVTIVHRRDMFGGLERHVRHMKEVAEVLTPYALTTLHSTDGSMINSVTISNVDTEEEETLFVDEVIVNHGVHGDHGLLREWGLDMTQYQIYCNKFMETELPGVFCAGDTALHEGKLRLIAGAFVEAGLAANAAKTFIDPEATKAAYVSSHNERFKEKNKELQQQQRVGV</sequence>
<dbReference type="AlphaFoldDB" id="A0A4R6U4K2"/>
<feature type="domain" description="FAD/NAD(P)-binding" evidence="7">
    <location>
        <begin position="7"/>
        <end position="299"/>
    </location>
</feature>
<keyword evidence="2 6" id="KW-0285">Flavoprotein</keyword>
<dbReference type="Pfam" id="PF07992">
    <property type="entry name" value="Pyr_redox_2"/>
    <property type="match status" value="1"/>
</dbReference>
<feature type="binding site" evidence="6">
    <location>
        <position position="44"/>
    </location>
    <ligand>
        <name>FAD</name>
        <dbReference type="ChEBI" id="CHEBI:57692"/>
    </ligand>
</feature>
<protein>
    <recommendedName>
        <fullName evidence="6">Ferredoxin--NADP reductase</fullName>
        <shortName evidence="6">FNR</shortName>
        <shortName evidence="6">Fd-NADP(+) reductase</shortName>
        <ecNumber evidence="6">1.18.1.2</ecNumber>
    </recommendedName>
</protein>
<dbReference type="PRINTS" id="PR00368">
    <property type="entry name" value="FADPNR"/>
</dbReference>
<evidence type="ECO:0000256" key="1">
    <source>
        <dbReference type="ARBA" id="ARBA00011738"/>
    </source>
</evidence>
<dbReference type="RefSeq" id="WP_133579684.1">
    <property type="nucleotide sequence ID" value="NZ_SNYJ01000004.1"/>
</dbReference>
<evidence type="ECO:0000313" key="9">
    <source>
        <dbReference type="Proteomes" id="UP000295632"/>
    </source>
</evidence>
<feature type="binding site" evidence="6">
    <location>
        <position position="88"/>
    </location>
    <ligand>
        <name>FAD</name>
        <dbReference type="ChEBI" id="CHEBI:57692"/>
    </ligand>
</feature>
<dbReference type="InterPro" id="IPR023753">
    <property type="entry name" value="FAD/NAD-binding_dom"/>
</dbReference>
<dbReference type="EMBL" id="SNYJ01000004">
    <property type="protein sequence ID" value="TDQ41081.1"/>
    <property type="molecule type" value="Genomic_DNA"/>
</dbReference>
<dbReference type="Proteomes" id="UP000295632">
    <property type="component" value="Unassembled WGS sequence"/>
</dbReference>
<proteinExistence type="inferred from homology"/>
<organism evidence="8 9">
    <name type="scientific">Aureibacillus halotolerans</name>
    <dbReference type="NCBI Taxonomy" id="1508390"/>
    <lineage>
        <taxon>Bacteria</taxon>
        <taxon>Bacillati</taxon>
        <taxon>Bacillota</taxon>
        <taxon>Bacilli</taxon>
        <taxon>Bacillales</taxon>
        <taxon>Bacillaceae</taxon>
        <taxon>Aureibacillus</taxon>
    </lineage>
</organism>
<evidence type="ECO:0000256" key="4">
    <source>
        <dbReference type="ARBA" id="ARBA00022857"/>
    </source>
</evidence>
<dbReference type="GO" id="GO:0004324">
    <property type="term" value="F:ferredoxin-NADP+ reductase activity"/>
    <property type="evidence" value="ECO:0007669"/>
    <property type="project" value="UniProtKB-UniRule"/>
</dbReference>
<feature type="binding site" evidence="6">
    <location>
        <position position="123"/>
    </location>
    <ligand>
        <name>FAD</name>
        <dbReference type="ChEBI" id="CHEBI:57692"/>
    </ligand>
</feature>
<dbReference type="HAMAP" id="MF_01685">
    <property type="entry name" value="FENR2"/>
    <property type="match status" value="1"/>
</dbReference>
<dbReference type="PRINTS" id="PR00469">
    <property type="entry name" value="PNDRDTASEII"/>
</dbReference>
<comment type="catalytic activity">
    <reaction evidence="6">
        <text>2 reduced [2Fe-2S]-[ferredoxin] + NADP(+) + H(+) = 2 oxidized [2Fe-2S]-[ferredoxin] + NADPH</text>
        <dbReference type="Rhea" id="RHEA:20125"/>
        <dbReference type="Rhea" id="RHEA-COMP:10000"/>
        <dbReference type="Rhea" id="RHEA-COMP:10001"/>
        <dbReference type="ChEBI" id="CHEBI:15378"/>
        <dbReference type="ChEBI" id="CHEBI:33737"/>
        <dbReference type="ChEBI" id="CHEBI:33738"/>
        <dbReference type="ChEBI" id="CHEBI:57783"/>
        <dbReference type="ChEBI" id="CHEBI:58349"/>
        <dbReference type="EC" id="1.18.1.2"/>
    </reaction>
</comment>
<comment type="cofactor">
    <cofactor evidence="6">
        <name>FAD</name>
        <dbReference type="ChEBI" id="CHEBI:57692"/>
    </cofactor>
    <text evidence="6">Binds 1 FAD per subunit.</text>
</comment>
<comment type="caution">
    <text evidence="8">The sequence shown here is derived from an EMBL/GenBank/DDBJ whole genome shotgun (WGS) entry which is preliminary data.</text>
</comment>
<dbReference type="InterPro" id="IPR036188">
    <property type="entry name" value="FAD/NAD-bd_sf"/>
</dbReference>
<comment type="subunit">
    <text evidence="1 6">Homodimer.</text>
</comment>
<dbReference type="SUPFAM" id="SSF51905">
    <property type="entry name" value="FAD/NAD(P)-binding domain"/>
    <property type="match status" value="1"/>
</dbReference>
<evidence type="ECO:0000313" key="8">
    <source>
        <dbReference type="EMBL" id="TDQ41081.1"/>
    </source>
</evidence>
<feature type="binding site" evidence="6">
    <location>
        <position position="48"/>
    </location>
    <ligand>
        <name>FAD</name>
        <dbReference type="ChEBI" id="CHEBI:57692"/>
    </ligand>
</feature>
<keyword evidence="5 6" id="KW-0560">Oxidoreductase</keyword>
<name>A0A4R6U4K2_9BACI</name>
<comment type="caution">
    <text evidence="6">Lacks conserved residue(s) required for the propagation of feature annotation.</text>
</comment>
<dbReference type="InterPro" id="IPR022890">
    <property type="entry name" value="Fd--NADP_Rdtase_type_2"/>
</dbReference>
<keyword evidence="3 6" id="KW-0274">FAD</keyword>